<sequence>MLLTVDGGSKMSARCLFFLDGGKREENPMSHTPLHRAAVLPLNTTPRVGAALGHSRAPLSRSATNRPTDRPTNQPLDSLESRRWHCVAVRRRLSPLPPPPPPLLPLPLPPPPTPSPPPPSLPPPPPPPPTPPPPLPPSLSSWMMARTARRWLVDDTERHLGETDPPSGLCRRR</sequence>
<evidence type="ECO:0000313" key="2">
    <source>
        <dbReference type="EMBL" id="EZA57184.1"/>
    </source>
</evidence>
<feature type="compositionally biased region" description="Basic residues" evidence="1">
    <location>
        <begin position="84"/>
        <end position="93"/>
    </location>
</feature>
<feature type="compositionally biased region" description="Polar residues" evidence="1">
    <location>
        <begin position="61"/>
        <end position="76"/>
    </location>
</feature>
<proteinExistence type="predicted"/>
<name>A0A026WQ11_OOCBI</name>
<protein>
    <submittedName>
        <fullName evidence="2">Uncharacterized protein</fullName>
    </submittedName>
</protein>
<reference evidence="2 3" key="1">
    <citation type="journal article" date="2014" name="Curr. Biol.">
        <title>The genome of the clonal raider ant Cerapachys biroi.</title>
        <authorList>
            <person name="Oxley P.R."/>
            <person name="Ji L."/>
            <person name="Fetter-Pruneda I."/>
            <person name="McKenzie S.K."/>
            <person name="Li C."/>
            <person name="Hu H."/>
            <person name="Zhang G."/>
            <person name="Kronauer D.J."/>
        </authorList>
    </citation>
    <scope>NUCLEOTIDE SEQUENCE [LARGE SCALE GENOMIC DNA]</scope>
</reference>
<organism evidence="2 3">
    <name type="scientific">Ooceraea biroi</name>
    <name type="common">Clonal raider ant</name>
    <name type="synonym">Cerapachys biroi</name>
    <dbReference type="NCBI Taxonomy" id="2015173"/>
    <lineage>
        <taxon>Eukaryota</taxon>
        <taxon>Metazoa</taxon>
        <taxon>Ecdysozoa</taxon>
        <taxon>Arthropoda</taxon>
        <taxon>Hexapoda</taxon>
        <taxon>Insecta</taxon>
        <taxon>Pterygota</taxon>
        <taxon>Neoptera</taxon>
        <taxon>Endopterygota</taxon>
        <taxon>Hymenoptera</taxon>
        <taxon>Apocrita</taxon>
        <taxon>Aculeata</taxon>
        <taxon>Formicoidea</taxon>
        <taxon>Formicidae</taxon>
        <taxon>Dorylinae</taxon>
        <taxon>Ooceraea</taxon>
    </lineage>
</organism>
<evidence type="ECO:0000313" key="3">
    <source>
        <dbReference type="Proteomes" id="UP000053097"/>
    </source>
</evidence>
<dbReference type="PRINTS" id="PR01217">
    <property type="entry name" value="PRICHEXTENSN"/>
</dbReference>
<gene>
    <name evidence="2" type="ORF">X777_01790</name>
</gene>
<feature type="region of interest" description="Disordered" evidence="1">
    <location>
        <begin position="48"/>
        <end position="141"/>
    </location>
</feature>
<feature type="compositionally biased region" description="Pro residues" evidence="1">
    <location>
        <begin position="95"/>
        <end position="137"/>
    </location>
</feature>
<evidence type="ECO:0000256" key="1">
    <source>
        <dbReference type="SAM" id="MobiDB-lite"/>
    </source>
</evidence>
<keyword evidence="3" id="KW-1185">Reference proteome</keyword>
<dbReference type="AlphaFoldDB" id="A0A026WQ11"/>
<feature type="region of interest" description="Disordered" evidence="1">
    <location>
        <begin position="154"/>
        <end position="173"/>
    </location>
</feature>
<dbReference type="Proteomes" id="UP000053097">
    <property type="component" value="Unassembled WGS sequence"/>
</dbReference>
<accession>A0A026WQ11</accession>
<dbReference type="EMBL" id="KK107152">
    <property type="protein sequence ID" value="EZA57184.1"/>
    <property type="molecule type" value="Genomic_DNA"/>
</dbReference>